<organism evidence="2 3">
    <name type="scientific">Steroidobacter gossypii</name>
    <dbReference type="NCBI Taxonomy" id="2805490"/>
    <lineage>
        <taxon>Bacteria</taxon>
        <taxon>Pseudomonadati</taxon>
        <taxon>Pseudomonadota</taxon>
        <taxon>Gammaproteobacteria</taxon>
        <taxon>Steroidobacterales</taxon>
        <taxon>Steroidobacteraceae</taxon>
        <taxon>Steroidobacter</taxon>
    </lineage>
</organism>
<dbReference type="EMBL" id="JAEVLS010000005">
    <property type="protein sequence ID" value="MBM0107241.1"/>
    <property type="molecule type" value="Genomic_DNA"/>
</dbReference>
<dbReference type="Proteomes" id="UP000661077">
    <property type="component" value="Unassembled WGS sequence"/>
</dbReference>
<dbReference type="RefSeq" id="WP_203169358.1">
    <property type="nucleotide sequence ID" value="NZ_JAEVLS010000005.1"/>
</dbReference>
<dbReference type="InterPro" id="IPR041698">
    <property type="entry name" value="Methyltransf_25"/>
</dbReference>
<dbReference type="PANTHER" id="PTHR43591">
    <property type="entry name" value="METHYLTRANSFERASE"/>
    <property type="match status" value="1"/>
</dbReference>
<dbReference type="CDD" id="cd02440">
    <property type="entry name" value="AdoMet_MTases"/>
    <property type="match status" value="1"/>
</dbReference>
<comment type="caution">
    <text evidence="2">The sequence shown here is derived from an EMBL/GenBank/DDBJ whole genome shotgun (WGS) entry which is preliminary data.</text>
</comment>
<evidence type="ECO:0000313" key="3">
    <source>
        <dbReference type="Proteomes" id="UP000661077"/>
    </source>
</evidence>
<keyword evidence="2" id="KW-0489">Methyltransferase</keyword>
<keyword evidence="3" id="KW-1185">Reference proteome</keyword>
<dbReference type="InterPro" id="IPR029063">
    <property type="entry name" value="SAM-dependent_MTases_sf"/>
</dbReference>
<sequence length="276" mass="31478">MTKHRNPQAEQMADESMIRNLRAQAEAIWPQEQCLLERYGQPSRIADIGCGSGEITCRLAERYPDAQLVGVDILESSVAYARRAHASLSPRVRFEQGDAFELRFPADEFDLVVCRHMTQAVPDPEKVLSELCRIVRPDGWIHVLSEDYGMLHMPAGSVDPDRLWHEGVIEYTRRTHTDARIGRRTWSIMNHLGLQDLRVDYVVVDTLRVPRQTFGAILGAWRDGYTEALAEHSKLNENELRALFDQIVSAILDPAQYAVWHIPIVSGRKPAQRFQP</sequence>
<evidence type="ECO:0000313" key="2">
    <source>
        <dbReference type="EMBL" id="MBM0107241.1"/>
    </source>
</evidence>
<feature type="domain" description="Methyltransferase" evidence="1">
    <location>
        <begin position="45"/>
        <end position="139"/>
    </location>
</feature>
<name>A0ABS1X211_9GAMM</name>
<dbReference type="SUPFAM" id="SSF53335">
    <property type="entry name" value="S-adenosyl-L-methionine-dependent methyltransferases"/>
    <property type="match status" value="1"/>
</dbReference>
<evidence type="ECO:0000259" key="1">
    <source>
        <dbReference type="Pfam" id="PF13649"/>
    </source>
</evidence>
<dbReference type="Pfam" id="PF13649">
    <property type="entry name" value="Methyltransf_25"/>
    <property type="match status" value="1"/>
</dbReference>
<dbReference type="GO" id="GO:0008168">
    <property type="term" value="F:methyltransferase activity"/>
    <property type="evidence" value="ECO:0007669"/>
    <property type="project" value="UniProtKB-KW"/>
</dbReference>
<proteinExistence type="predicted"/>
<dbReference type="Gene3D" id="3.40.50.150">
    <property type="entry name" value="Vaccinia Virus protein VP39"/>
    <property type="match status" value="1"/>
</dbReference>
<keyword evidence="2" id="KW-0808">Transferase</keyword>
<dbReference type="GO" id="GO:0032259">
    <property type="term" value="P:methylation"/>
    <property type="evidence" value="ECO:0007669"/>
    <property type="project" value="UniProtKB-KW"/>
</dbReference>
<reference evidence="2 3" key="1">
    <citation type="journal article" date="2021" name="Int. J. Syst. Evol. Microbiol.">
        <title>Steroidobacter gossypii sp. nov., isolated from soil of cotton cropping field.</title>
        <authorList>
            <person name="Huang R."/>
            <person name="Yang S."/>
            <person name="Zhen C."/>
            <person name="Liu W."/>
        </authorList>
    </citation>
    <scope>NUCLEOTIDE SEQUENCE [LARGE SCALE GENOMIC DNA]</scope>
    <source>
        <strain evidence="2 3">S1-65</strain>
    </source>
</reference>
<accession>A0ABS1X211</accession>
<gene>
    <name evidence="2" type="ORF">JM946_21095</name>
</gene>
<protein>
    <submittedName>
        <fullName evidence="2">Methyltransferase domain-containing protein</fullName>
    </submittedName>
</protein>